<gene>
    <name evidence="1" type="ORF">OWV82_002519</name>
</gene>
<proteinExistence type="predicted"/>
<dbReference type="Proteomes" id="UP001164539">
    <property type="component" value="Chromosome 1"/>
</dbReference>
<reference evidence="1 2" key="1">
    <citation type="journal article" date="2023" name="Science">
        <title>Complex scaffold remodeling in plant triterpene biosynthesis.</title>
        <authorList>
            <person name="De La Pena R."/>
            <person name="Hodgson H."/>
            <person name="Liu J.C."/>
            <person name="Stephenson M.J."/>
            <person name="Martin A.C."/>
            <person name="Owen C."/>
            <person name="Harkess A."/>
            <person name="Leebens-Mack J."/>
            <person name="Jimenez L.E."/>
            <person name="Osbourn A."/>
            <person name="Sattely E.S."/>
        </authorList>
    </citation>
    <scope>NUCLEOTIDE SEQUENCE [LARGE SCALE GENOMIC DNA]</scope>
    <source>
        <strain evidence="2">cv. JPN11</strain>
        <tissue evidence="1">Leaf</tissue>
    </source>
</reference>
<dbReference type="EMBL" id="CM051394">
    <property type="protein sequence ID" value="KAJ4729796.1"/>
    <property type="molecule type" value="Genomic_DNA"/>
</dbReference>
<keyword evidence="2" id="KW-1185">Reference proteome</keyword>
<evidence type="ECO:0000313" key="2">
    <source>
        <dbReference type="Proteomes" id="UP001164539"/>
    </source>
</evidence>
<comment type="caution">
    <text evidence="1">The sequence shown here is derived from an EMBL/GenBank/DDBJ whole genome shotgun (WGS) entry which is preliminary data.</text>
</comment>
<protein>
    <submittedName>
        <fullName evidence="1">Uncharacterized protein</fullName>
    </submittedName>
</protein>
<evidence type="ECO:0000313" key="1">
    <source>
        <dbReference type="EMBL" id="KAJ4729796.1"/>
    </source>
</evidence>
<accession>A0ACC1Z259</accession>
<sequence>MDGSSLLSQKLKWHCRLAFQGQDCTSKLGGKLVKSIAVTNLTESIFVQGLRWLESGEKFEDSFSVSCGKETSCSLLLKLLMKSLVVYLHSVDVT</sequence>
<organism evidence="1 2">
    <name type="scientific">Melia azedarach</name>
    <name type="common">Chinaberry tree</name>
    <dbReference type="NCBI Taxonomy" id="155640"/>
    <lineage>
        <taxon>Eukaryota</taxon>
        <taxon>Viridiplantae</taxon>
        <taxon>Streptophyta</taxon>
        <taxon>Embryophyta</taxon>
        <taxon>Tracheophyta</taxon>
        <taxon>Spermatophyta</taxon>
        <taxon>Magnoliopsida</taxon>
        <taxon>eudicotyledons</taxon>
        <taxon>Gunneridae</taxon>
        <taxon>Pentapetalae</taxon>
        <taxon>rosids</taxon>
        <taxon>malvids</taxon>
        <taxon>Sapindales</taxon>
        <taxon>Meliaceae</taxon>
        <taxon>Melia</taxon>
    </lineage>
</organism>
<name>A0ACC1Z259_MELAZ</name>